<organism evidence="2 3">
    <name type="scientific">Agrococcus baldri</name>
    <dbReference type="NCBI Taxonomy" id="153730"/>
    <lineage>
        <taxon>Bacteria</taxon>
        <taxon>Bacillati</taxon>
        <taxon>Actinomycetota</taxon>
        <taxon>Actinomycetes</taxon>
        <taxon>Micrococcales</taxon>
        <taxon>Microbacteriaceae</taxon>
        <taxon>Agrococcus</taxon>
    </lineage>
</organism>
<sequence length="411" mass="44770">MALIAAYTSPALAHAFPFAGILLELQRRGHRIRMRTLPAEVDRMRMLGFDADAIDPAIGEIDFDDWRAARPFDSLVRLSELYCARGRLDGPDLRALLERERPDLVLTDVNTWGAAAVAEASGLPWAAISPYTPVLRSRGWPPFGPGLRPMRGPLGRMRDASVTRTVLDAATRVSMPKINALRAAVAGLPPLEDFDQVLRRAPQMIVTTAEPLEYAHTEWGPRVPMVGPTTWEPLAAMPRWLDEIEGPIVLVTTSNDFQGDTDIVRVTLAALAHEPVTVVATMPAEARLGFRPPPNAHVTGFLPHGPILDRAICAITHGGMGVTQKALAQRVPVVVVPWGRDQFEVAARVEHARAGVRLPRKRLTPERLRDAVRRARGMQAGVDAVAAGFEAAGGAGRAADLIEAQLHEQTR</sequence>
<dbReference type="SUPFAM" id="SSF53756">
    <property type="entry name" value="UDP-Glycosyltransferase/glycogen phosphorylase"/>
    <property type="match status" value="1"/>
</dbReference>
<dbReference type="RefSeq" id="WP_092916731.1">
    <property type="nucleotide sequence ID" value="NZ_FOZN01000002.1"/>
</dbReference>
<evidence type="ECO:0000259" key="1">
    <source>
        <dbReference type="Pfam" id="PF06722"/>
    </source>
</evidence>
<dbReference type="EMBL" id="FOZN01000002">
    <property type="protein sequence ID" value="SFS08487.1"/>
    <property type="molecule type" value="Genomic_DNA"/>
</dbReference>
<name>A0AA94KZ92_9MICO</name>
<dbReference type="CDD" id="cd03784">
    <property type="entry name" value="GT1_Gtf-like"/>
    <property type="match status" value="1"/>
</dbReference>
<gene>
    <name evidence="2" type="ORF">SAMN04487783_1107</name>
</gene>
<dbReference type="GO" id="GO:0008194">
    <property type="term" value="F:UDP-glycosyltransferase activity"/>
    <property type="evidence" value="ECO:0007669"/>
    <property type="project" value="InterPro"/>
</dbReference>
<dbReference type="Gene3D" id="3.40.50.2000">
    <property type="entry name" value="Glycogen Phosphorylase B"/>
    <property type="match status" value="2"/>
</dbReference>
<dbReference type="Pfam" id="PF06722">
    <property type="entry name" value="EryCIII-like_C"/>
    <property type="match status" value="1"/>
</dbReference>
<dbReference type="GO" id="GO:0017000">
    <property type="term" value="P:antibiotic biosynthetic process"/>
    <property type="evidence" value="ECO:0007669"/>
    <property type="project" value="UniProtKB-ARBA"/>
</dbReference>
<dbReference type="Proteomes" id="UP000198506">
    <property type="component" value="Unassembled WGS sequence"/>
</dbReference>
<dbReference type="PANTHER" id="PTHR48050">
    <property type="entry name" value="STEROL 3-BETA-GLUCOSYLTRANSFERASE"/>
    <property type="match status" value="1"/>
</dbReference>
<reference evidence="2 3" key="1">
    <citation type="submission" date="2016-10" db="EMBL/GenBank/DDBJ databases">
        <authorList>
            <person name="Varghese N."/>
            <person name="Submissions S."/>
        </authorList>
    </citation>
    <scope>NUCLEOTIDE SEQUENCE [LARGE SCALE GENOMIC DNA]</scope>
    <source>
        <strain evidence="2 3">IAM 15147</strain>
    </source>
</reference>
<keyword evidence="3" id="KW-1185">Reference proteome</keyword>
<evidence type="ECO:0000313" key="3">
    <source>
        <dbReference type="Proteomes" id="UP000198506"/>
    </source>
</evidence>
<dbReference type="PANTHER" id="PTHR48050:SF13">
    <property type="entry name" value="STEROL 3-BETA-GLUCOSYLTRANSFERASE UGT80A2"/>
    <property type="match status" value="1"/>
</dbReference>
<accession>A0AA94KZ92</accession>
<feature type="domain" description="Erythromycin biosynthesis protein CIII-like C-terminal" evidence="1">
    <location>
        <begin position="267"/>
        <end position="377"/>
    </location>
</feature>
<protein>
    <submittedName>
        <fullName evidence="2">Glycosyltransferase, MGT family</fullName>
    </submittedName>
</protein>
<evidence type="ECO:0000313" key="2">
    <source>
        <dbReference type="EMBL" id="SFS08487.1"/>
    </source>
</evidence>
<dbReference type="InterPro" id="IPR002213">
    <property type="entry name" value="UDP_glucos_trans"/>
</dbReference>
<proteinExistence type="predicted"/>
<comment type="caution">
    <text evidence="2">The sequence shown here is derived from an EMBL/GenBank/DDBJ whole genome shotgun (WGS) entry which is preliminary data.</text>
</comment>
<dbReference type="InterPro" id="IPR010610">
    <property type="entry name" value="EryCIII-like_C"/>
</dbReference>
<dbReference type="InterPro" id="IPR050426">
    <property type="entry name" value="Glycosyltransferase_28"/>
</dbReference>
<dbReference type="GO" id="GO:0016758">
    <property type="term" value="F:hexosyltransferase activity"/>
    <property type="evidence" value="ECO:0007669"/>
    <property type="project" value="UniProtKB-ARBA"/>
</dbReference>
<dbReference type="AlphaFoldDB" id="A0AA94KZ92"/>